<organismHost>
    <name type="scientific">Acanthamoeba</name>
    <dbReference type="NCBI Taxonomy" id="5754"/>
</organismHost>
<keyword evidence="3" id="KW-1185">Reference proteome</keyword>
<gene>
    <name evidence="2" type="ORF">MAR_ORF327</name>
</gene>
<sequence>MNCETKKRGKLCGREECKPCFKRSFASHEKSKYLKKEHGNPLTMAKNSHKKYWFECEECEHSFEARLADISNGKFCPFCSNNKLCGSPECRTCFEKSFASHSKAEFWSTEKNIKNPREAFMNSNKNFWFECGKCMHSFKATLNGITRGCFCPFCSNKQLCSSNECKMCFEKSFASHKKVKFWSFEKNKQNPRELYPGTLKKFWFECGRCSHSFKTRLNDVLTGYFCPFCSNKQLCSSSECKTCFEKSFASHEKAEFWSFEKNKQIPREVFLSSHKKFWFECEKKHEFYSALYSISSGQWCPKCKNKTEAKLFSFLEENFKDPTHQFKVSWCKNPETDKHLPFDFCVSKTIIELDGPQHYRQVSNWKSPELTQKSDRYKEEQANKNGYSILRILQEDVWRDRVDWKSFLLENIKDYESPITKNLWETSP</sequence>
<dbReference type="Gene3D" id="3.40.960.10">
    <property type="entry name" value="VSR Endonuclease"/>
    <property type="match status" value="1"/>
</dbReference>
<dbReference type="Pfam" id="PF14311">
    <property type="entry name" value="DUF4379"/>
    <property type="match status" value="4"/>
</dbReference>
<accession>D2XAW9</accession>
<evidence type="ECO:0000313" key="3">
    <source>
        <dbReference type="Proteomes" id="UP000029780"/>
    </source>
</evidence>
<dbReference type="Proteomes" id="UP000029780">
    <property type="component" value="Segment"/>
</dbReference>
<dbReference type="OrthoDB" id="9701at10239"/>
<feature type="domain" description="Treble clef zinc finger" evidence="1">
    <location>
        <begin position="180"/>
        <end position="232"/>
    </location>
</feature>
<dbReference type="RefSeq" id="YP_003407058.1">
    <property type="nucleotide sequence ID" value="NC_013756.1"/>
</dbReference>
<feature type="domain" description="Treble clef zinc finger" evidence="1">
    <location>
        <begin position="254"/>
        <end position="306"/>
    </location>
</feature>
<evidence type="ECO:0000313" key="2">
    <source>
        <dbReference type="EMBL" id="ADB04096.1"/>
    </source>
</evidence>
<feature type="domain" description="Treble clef zinc finger" evidence="1">
    <location>
        <begin position="36"/>
        <end position="81"/>
    </location>
</feature>
<dbReference type="KEGG" id="vg:8746564"/>
<keyword evidence="2" id="KW-0540">Nuclease</keyword>
<dbReference type="InterPro" id="IPR025487">
    <property type="entry name" value="DUF4379"/>
</dbReference>
<organism evidence="2 3">
    <name type="scientific">Marseillevirus marseillevirus</name>
    <name type="common">GBM</name>
    <dbReference type="NCBI Taxonomy" id="694581"/>
    <lineage>
        <taxon>Viruses</taxon>
        <taxon>Varidnaviria</taxon>
        <taxon>Bamfordvirae</taxon>
        <taxon>Nucleocytoviricota</taxon>
        <taxon>Megaviricetes</taxon>
        <taxon>Pimascovirales</taxon>
        <taxon>Pimascovirales incertae sedis</taxon>
        <taxon>Marseilleviridae</taxon>
        <taxon>Marseillevirus</taxon>
        <taxon>Marseillevirus massiliense</taxon>
    </lineage>
</organism>
<evidence type="ECO:0000259" key="1">
    <source>
        <dbReference type="Pfam" id="PF14311"/>
    </source>
</evidence>
<name>D2XAW9_GBMV</name>
<reference evidence="2 3" key="1">
    <citation type="journal article" date="2009" name="Proc. Natl. Acad. Sci. U.S.A.">
        <title>Giant Marseillevirus highlights the role of amoebae as a melting pot in emergence of chimeric microorganisms.</title>
        <authorList>
            <person name="Boyer M."/>
            <person name="Yutin N."/>
            <person name="Pagnier I."/>
            <person name="Barrassi L."/>
            <person name="Fournous G."/>
            <person name="Espinosa L."/>
            <person name="Robert C."/>
            <person name="Azza S."/>
            <person name="Sun S."/>
            <person name="Rossmann M.G."/>
            <person name="Suzan-Monti M."/>
            <person name="La Scola B."/>
            <person name="Koonin E.V."/>
            <person name="Raoult D."/>
        </authorList>
    </citation>
    <scope>NUCLEOTIDE SEQUENCE [LARGE SCALE GENOMIC DNA]</scope>
    <source>
        <strain evidence="2 3">T19</strain>
    </source>
</reference>
<dbReference type="GO" id="GO:0004519">
    <property type="term" value="F:endonuclease activity"/>
    <property type="evidence" value="ECO:0007669"/>
    <property type="project" value="UniProtKB-KW"/>
</dbReference>
<keyword evidence="2" id="KW-0255">Endonuclease</keyword>
<dbReference type="GeneID" id="8746564"/>
<proteinExistence type="predicted"/>
<dbReference type="EMBL" id="GU071086">
    <property type="protein sequence ID" value="ADB04096.1"/>
    <property type="molecule type" value="Genomic_DNA"/>
</dbReference>
<feature type="domain" description="Treble clef zinc finger" evidence="1">
    <location>
        <begin position="104"/>
        <end position="157"/>
    </location>
</feature>
<keyword evidence="2" id="KW-0378">Hydrolase</keyword>
<protein>
    <submittedName>
        <fullName evidence="2">Restriction endonuclease</fullName>
    </submittedName>
</protein>